<dbReference type="GO" id="GO:0015074">
    <property type="term" value="P:DNA integration"/>
    <property type="evidence" value="ECO:0007669"/>
    <property type="project" value="InterPro"/>
</dbReference>
<evidence type="ECO:0000259" key="1">
    <source>
        <dbReference type="PROSITE" id="PS50994"/>
    </source>
</evidence>
<evidence type="ECO:0000313" key="3">
    <source>
        <dbReference type="Proteomes" id="UP000571084"/>
    </source>
</evidence>
<dbReference type="PROSITE" id="PS50994">
    <property type="entry name" value="INTEGRASE"/>
    <property type="match status" value="1"/>
</dbReference>
<dbReference type="Proteomes" id="UP000571084">
    <property type="component" value="Unassembled WGS sequence"/>
</dbReference>
<evidence type="ECO:0000313" key="2">
    <source>
        <dbReference type="EMBL" id="MBB5198465.1"/>
    </source>
</evidence>
<dbReference type="InterPro" id="IPR036397">
    <property type="entry name" value="RNaseH_sf"/>
</dbReference>
<dbReference type="PANTHER" id="PTHR35004:SF7">
    <property type="entry name" value="INTEGRASE PROTEIN"/>
    <property type="match status" value="1"/>
</dbReference>
<sequence length="589" mass="65242">MTERLVDIAQRARIAPQGTKGAIYAAACAELRISLGTLHRKIKDVAVTSPRKRRSDAGKTALTRDEAMLISAVLIEHMRKNNKRLKSVEEAIDMLRANDLIKAARTDPATGELRMLSTTAVATGLRTYKLHPDQLLQPDPAIRLASKHPNHVWQIDASRCVLYYLKVTPGSKNDGLQIMHKEEYYPNKPANLKRALDEACWRYVITDHTSGTIFVMYVPGGETGGNLADVLITAMVARGADPFHGVPYMLMLDPGSANTGAVFKNLCHSLQIRVQINKPHAPRAKGQVEKAQDMVERSFESGLKLWAVNSYAELNALAWKWMRYYNATAIHSRTGKTRYASWMQITADQLRIAPPTEVLRELAISAPVTRIVSDFLTVQYDGAEWDVSGVPDVMVRQKILICCNPWRENSIQAIGVGADGHELYFVLERIEKNEHGFAVNAAIISENYKRHADTPAQTARKEIEMLATGTTSLSDAAASRKAKKLAFGGRINPYKRIEDTPLPAYIPRKGEQLEIANPVQVDVPMLTAPAAMLRIVRGIDRYLSDEENAFFSARYAGGVPEDQIAALIAQFSNVEQDVPRLAVGGLRAV</sequence>
<dbReference type="RefSeq" id="WP_245182175.1">
    <property type="nucleotide sequence ID" value="NZ_JAAOZT010000002.1"/>
</dbReference>
<name>A0A840RLE2_9BURK</name>
<dbReference type="GO" id="GO:0003676">
    <property type="term" value="F:nucleic acid binding"/>
    <property type="evidence" value="ECO:0007669"/>
    <property type="project" value="InterPro"/>
</dbReference>
<proteinExistence type="predicted"/>
<dbReference type="PANTHER" id="PTHR35004">
    <property type="entry name" value="TRANSPOSASE RV3428C-RELATED"/>
    <property type="match status" value="1"/>
</dbReference>
<feature type="domain" description="Integrase catalytic" evidence="1">
    <location>
        <begin position="145"/>
        <end position="346"/>
    </location>
</feature>
<dbReference type="EMBL" id="JACHHQ010000001">
    <property type="protein sequence ID" value="MBB5198465.1"/>
    <property type="molecule type" value="Genomic_DNA"/>
</dbReference>
<dbReference type="InterPro" id="IPR012337">
    <property type="entry name" value="RNaseH-like_sf"/>
</dbReference>
<dbReference type="AlphaFoldDB" id="A0A840RLE2"/>
<gene>
    <name evidence="2" type="ORF">HNR39_000275</name>
</gene>
<comment type="caution">
    <text evidence="2">The sequence shown here is derived from an EMBL/GenBank/DDBJ whole genome shotgun (WGS) entry which is preliminary data.</text>
</comment>
<organism evidence="2 3">
    <name type="scientific">Glaciimonas immobilis</name>
    <dbReference type="NCBI Taxonomy" id="728004"/>
    <lineage>
        <taxon>Bacteria</taxon>
        <taxon>Pseudomonadati</taxon>
        <taxon>Pseudomonadota</taxon>
        <taxon>Betaproteobacteria</taxon>
        <taxon>Burkholderiales</taxon>
        <taxon>Oxalobacteraceae</taxon>
        <taxon>Glaciimonas</taxon>
    </lineage>
</organism>
<dbReference type="SUPFAM" id="SSF53098">
    <property type="entry name" value="Ribonuclease H-like"/>
    <property type="match status" value="1"/>
</dbReference>
<keyword evidence="3" id="KW-1185">Reference proteome</keyword>
<dbReference type="InterPro" id="IPR001584">
    <property type="entry name" value="Integrase_cat-core"/>
</dbReference>
<protein>
    <submittedName>
        <fullName evidence="2">Transposase InsO family protein</fullName>
    </submittedName>
</protein>
<accession>A0A840RLE2</accession>
<dbReference type="Gene3D" id="3.30.420.10">
    <property type="entry name" value="Ribonuclease H-like superfamily/Ribonuclease H"/>
    <property type="match status" value="1"/>
</dbReference>
<reference evidence="2 3" key="1">
    <citation type="submission" date="2020-08" db="EMBL/GenBank/DDBJ databases">
        <title>Genomic Encyclopedia of Type Strains, Phase IV (KMG-IV): sequencing the most valuable type-strain genomes for metagenomic binning, comparative biology and taxonomic classification.</title>
        <authorList>
            <person name="Goeker M."/>
        </authorList>
    </citation>
    <scope>NUCLEOTIDE SEQUENCE [LARGE SCALE GENOMIC DNA]</scope>
    <source>
        <strain evidence="2 3">DSM 23240</strain>
    </source>
</reference>